<sequence length="1075" mass="120305">MAVRTLQLCLVFAVGLNFFDQVAGSSNRGLPIDSPSSPLSGTLSQLWSNRHNVSLRLVEEPDDVIVARGQNATLHCQAKSSTGNVTITWLYENVPISEDDPRWSIRWSELRVVRVSGGKKTASRGNIGQYACLVGNDFGNLLSRTAKVKVASIDKEVLLTGNTTIYESQPLLLQCSVHSIPPADIQWEFNHLPLPNDKRYVPLPCGVLLIKNTVVNDSGNYRCIANNNVLKKSKTSKDLEVRITSLSTSTAHMAPSIILVDNFINKTALIGETVEFLCLTTGWPTPKVQWINNKNVTLNDSSTLIIKNVRSKDSGNYTCTATNSLDRKVQIFQLNVYQKPYFNVTPISMVSPSAKTVRIDCQAKGVPPPKLLWLKNGKPLEFEIRIKTPWTGLVFSHTVSTDAGIYQCLAINSVGQSWTAAQIEINNSESPSPPQNVHCRPFDDTKICLTWKNPPNVTSVQAYSIYSSYKENETEIPGTEYVVQDTFQLATNLKHNTNYTFYVRLYSNHASDHSEKVTCQTGLKGLRNLEIDMLSGTTVMVKWDELSSDTSCNGTKDPYVVQWYRDGDESHLSSGITYEKQFIVSGLLPATDYQFRVVTENNAQDELWTMYALQDYQDLENDTSELSNGIRAPKYLYEDATTSTTSRLSWDRVGNAKFYTVCYVIVNENKDCTEGITLKSYSPKLSVSNLKPDTEYLFMVRAHDSSNNTSVLSKPLKIRTLGDVPSPVVDLQYHSLNKSAVCIFWRPPENSNGKLRNYLVSYTTDKNWSLEKRIEYKVDINEPKSRASKCNSTDMVSTFLTNLSMELTYLVMVLAVNDVGIGQPCPPIIVKTFEIPYESDEMLNSAEDVAHNQKLGIILGVILSAFCIVCCTTFILIRRRCLKRRAATTAQFHVSADYHPAVAHYTSELGTVHVRMEEPCSMEDHEIEHLVSEEPISQVPSVVPEHLDTKGASNFPNGCANGVNKRLLINGNARIGTVHITENPQYYAFEFNGNLAKNKSEPLLKHYEEDTNSNVNPLKFYDFYKIFGDTSKKRINTSKSIDSCKESPLNSTQITFLEDSVTSQRRLSPVLEPNG</sequence>
<dbReference type="SUPFAM" id="SSF49265">
    <property type="entry name" value="Fibronectin type III"/>
    <property type="match status" value="2"/>
</dbReference>
<name>A0ABD1F8E3_HYPHA</name>
<dbReference type="SMART" id="SM00408">
    <property type="entry name" value="IGc2"/>
    <property type="match status" value="4"/>
</dbReference>
<dbReference type="InterPro" id="IPR036179">
    <property type="entry name" value="Ig-like_dom_sf"/>
</dbReference>
<dbReference type="PROSITE" id="PS50835">
    <property type="entry name" value="IG_LIKE"/>
    <property type="match status" value="4"/>
</dbReference>
<dbReference type="SMART" id="SM00409">
    <property type="entry name" value="IG"/>
    <property type="match status" value="4"/>
</dbReference>
<protein>
    <submittedName>
        <fullName evidence="8">Uncharacterized protein</fullName>
    </submittedName>
</protein>
<feature type="domain" description="Ig-like" evidence="6">
    <location>
        <begin position="255"/>
        <end position="330"/>
    </location>
</feature>
<evidence type="ECO:0000259" key="7">
    <source>
        <dbReference type="PROSITE" id="PS50853"/>
    </source>
</evidence>
<feature type="domain" description="Fibronectin type-III" evidence="7">
    <location>
        <begin position="727"/>
        <end position="835"/>
    </location>
</feature>
<dbReference type="InterPro" id="IPR003961">
    <property type="entry name" value="FN3_dom"/>
</dbReference>
<organism evidence="8 9">
    <name type="scientific">Hypothenemus hampei</name>
    <name type="common">Coffee berry borer</name>
    <dbReference type="NCBI Taxonomy" id="57062"/>
    <lineage>
        <taxon>Eukaryota</taxon>
        <taxon>Metazoa</taxon>
        <taxon>Ecdysozoa</taxon>
        <taxon>Arthropoda</taxon>
        <taxon>Hexapoda</taxon>
        <taxon>Insecta</taxon>
        <taxon>Pterygota</taxon>
        <taxon>Neoptera</taxon>
        <taxon>Endopterygota</taxon>
        <taxon>Coleoptera</taxon>
        <taxon>Polyphaga</taxon>
        <taxon>Cucujiformia</taxon>
        <taxon>Curculionidae</taxon>
        <taxon>Scolytinae</taxon>
        <taxon>Hypothenemus</taxon>
    </lineage>
</organism>
<feature type="domain" description="Fibronectin type-III" evidence="7">
    <location>
        <begin position="433"/>
        <end position="524"/>
    </location>
</feature>
<feature type="domain" description="Fibronectin type-III" evidence="7">
    <location>
        <begin position="632"/>
        <end position="723"/>
    </location>
</feature>
<dbReference type="PANTHER" id="PTHR10075">
    <property type="entry name" value="BASIGIN RELATED"/>
    <property type="match status" value="1"/>
</dbReference>
<reference evidence="8 9" key="1">
    <citation type="submission" date="2024-05" db="EMBL/GenBank/DDBJ databases">
        <title>Genetic variation in Jamaican populations of the coffee berry borer (Hypothenemus hampei).</title>
        <authorList>
            <person name="Errbii M."/>
            <person name="Myrie A."/>
        </authorList>
    </citation>
    <scope>NUCLEOTIDE SEQUENCE [LARGE SCALE GENOMIC DNA]</scope>
    <source>
        <strain evidence="8">JA-Hopewell-2020-01-JO</strain>
        <tissue evidence="8">Whole body</tissue>
    </source>
</reference>
<comment type="caution">
    <text evidence="8">The sequence shown here is derived from an EMBL/GenBank/DDBJ whole genome shotgun (WGS) entry which is preliminary data.</text>
</comment>
<evidence type="ECO:0000259" key="6">
    <source>
        <dbReference type="PROSITE" id="PS50835"/>
    </source>
</evidence>
<dbReference type="InterPro" id="IPR013783">
    <property type="entry name" value="Ig-like_fold"/>
</dbReference>
<dbReference type="PANTHER" id="PTHR10075:SF100">
    <property type="entry name" value="FASCICLIN-2"/>
    <property type="match status" value="1"/>
</dbReference>
<dbReference type="Pfam" id="PF00041">
    <property type="entry name" value="fn3"/>
    <property type="match status" value="3"/>
</dbReference>
<evidence type="ECO:0000256" key="1">
    <source>
        <dbReference type="ARBA" id="ARBA00022737"/>
    </source>
</evidence>
<feature type="domain" description="Ig-like" evidence="6">
    <location>
        <begin position="154"/>
        <end position="244"/>
    </location>
</feature>
<dbReference type="Proteomes" id="UP001566132">
    <property type="component" value="Unassembled WGS sequence"/>
</dbReference>
<dbReference type="AlphaFoldDB" id="A0ABD1F8E3"/>
<keyword evidence="4" id="KW-0812">Transmembrane</keyword>
<dbReference type="Pfam" id="PF13927">
    <property type="entry name" value="Ig_3"/>
    <property type="match status" value="2"/>
</dbReference>
<dbReference type="SMART" id="SM00060">
    <property type="entry name" value="FN3"/>
    <property type="match status" value="4"/>
</dbReference>
<dbReference type="InterPro" id="IPR003599">
    <property type="entry name" value="Ig_sub"/>
</dbReference>
<evidence type="ECO:0000313" key="8">
    <source>
        <dbReference type="EMBL" id="KAL1513244.1"/>
    </source>
</evidence>
<dbReference type="CDD" id="cd00063">
    <property type="entry name" value="FN3"/>
    <property type="match status" value="4"/>
</dbReference>
<keyword evidence="3" id="KW-0393">Immunoglobulin domain</keyword>
<feature type="domain" description="Ig-like" evidence="6">
    <location>
        <begin position="340"/>
        <end position="426"/>
    </location>
</feature>
<keyword evidence="9" id="KW-1185">Reference proteome</keyword>
<evidence type="ECO:0000256" key="5">
    <source>
        <dbReference type="SAM" id="SignalP"/>
    </source>
</evidence>
<feature type="signal peptide" evidence="5">
    <location>
        <begin position="1"/>
        <end position="24"/>
    </location>
</feature>
<keyword evidence="4" id="KW-1133">Transmembrane helix</keyword>
<feature type="domain" description="Ig-like" evidence="6">
    <location>
        <begin position="55"/>
        <end position="149"/>
    </location>
</feature>
<evidence type="ECO:0000256" key="2">
    <source>
        <dbReference type="ARBA" id="ARBA00023157"/>
    </source>
</evidence>
<keyword evidence="5" id="KW-0732">Signal</keyword>
<dbReference type="InterPro" id="IPR007110">
    <property type="entry name" value="Ig-like_dom"/>
</dbReference>
<dbReference type="Pfam" id="PF07679">
    <property type="entry name" value="I-set"/>
    <property type="match status" value="1"/>
</dbReference>
<dbReference type="SUPFAM" id="SSF48726">
    <property type="entry name" value="Immunoglobulin"/>
    <property type="match status" value="4"/>
</dbReference>
<dbReference type="GO" id="GO:0048812">
    <property type="term" value="P:neuron projection morphogenesis"/>
    <property type="evidence" value="ECO:0007669"/>
    <property type="project" value="UniProtKB-ARBA"/>
</dbReference>
<proteinExistence type="predicted"/>
<keyword evidence="1" id="KW-0677">Repeat</keyword>
<evidence type="ECO:0000256" key="4">
    <source>
        <dbReference type="SAM" id="Phobius"/>
    </source>
</evidence>
<gene>
    <name evidence="8" type="ORF">ABEB36_002677</name>
</gene>
<dbReference type="InterPro" id="IPR013098">
    <property type="entry name" value="Ig_I-set"/>
</dbReference>
<evidence type="ECO:0000313" key="9">
    <source>
        <dbReference type="Proteomes" id="UP001566132"/>
    </source>
</evidence>
<feature type="transmembrane region" description="Helical" evidence="4">
    <location>
        <begin position="855"/>
        <end position="877"/>
    </location>
</feature>
<dbReference type="EMBL" id="JBDJPC010000002">
    <property type="protein sequence ID" value="KAL1513244.1"/>
    <property type="molecule type" value="Genomic_DNA"/>
</dbReference>
<dbReference type="FunFam" id="2.60.40.10:FF:000032">
    <property type="entry name" value="palladin isoform X1"/>
    <property type="match status" value="1"/>
</dbReference>
<dbReference type="PROSITE" id="PS50853">
    <property type="entry name" value="FN3"/>
    <property type="match status" value="4"/>
</dbReference>
<dbReference type="InterPro" id="IPR003598">
    <property type="entry name" value="Ig_sub2"/>
</dbReference>
<keyword evidence="2" id="KW-1015">Disulfide bond</keyword>
<feature type="domain" description="Fibronectin type-III" evidence="7">
    <location>
        <begin position="525"/>
        <end position="622"/>
    </location>
</feature>
<dbReference type="Gene3D" id="2.60.40.10">
    <property type="entry name" value="Immunoglobulins"/>
    <property type="match status" value="8"/>
</dbReference>
<feature type="chain" id="PRO_5044893152" evidence="5">
    <location>
        <begin position="25"/>
        <end position="1075"/>
    </location>
</feature>
<dbReference type="InterPro" id="IPR036116">
    <property type="entry name" value="FN3_sf"/>
</dbReference>
<keyword evidence="4" id="KW-0472">Membrane</keyword>
<evidence type="ECO:0000256" key="3">
    <source>
        <dbReference type="ARBA" id="ARBA00023319"/>
    </source>
</evidence>
<accession>A0ABD1F8E3</accession>